<dbReference type="AlphaFoldDB" id="A0A391NRA8"/>
<name>A0A391NRA8_9EUKA</name>
<evidence type="ECO:0000313" key="2">
    <source>
        <dbReference type="Proteomes" id="UP000265618"/>
    </source>
</evidence>
<organism evidence="1 2">
    <name type="scientific">Kipferlia bialata</name>
    <dbReference type="NCBI Taxonomy" id="797122"/>
    <lineage>
        <taxon>Eukaryota</taxon>
        <taxon>Metamonada</taxon>
        <taxon>Carpediemonas-like organisms</taxon>
        <taxon>Kipferlia</taxon>
    </lineage>
</organism>
<dbReference type="Proteomes" id="UP000265618">
    <property type="component" value="Unassembled WGS sequence"/>
</dbReference>
<dbReference type="EMBL" id="BDIP01001194">
    <property type="protein sequence ID" value="GCA62696.1"/>
    <property type="molecule type" value="Genomic_DNA"/>
</dbReference>
<accession>A0A391NRA8</accession>
<comment type="caution">
    <text evidence="1">The sequence shown here is derived from an EMBL/GenBank/DDBJ whole genome shotgun (WGS) entry which is preliminary data.</text>
</comment>
<evidence type="ECO:0000313" key="1">
    <source>
        <dbReference type="EMBL" id="GCA62696.1"/>
    </source>
</evidence>
<protein>
    <submittedName>
        <fullName evidence="1">Uncharacterized protein</fullName>
    </submittedName>
</protein>
<gene>
    <name evidence="1" type="ORF">KIPB_005206</name>
</gene>
<proteinExistence type="predicted"/>
<keyword evidence="2" id="KW-1185">Reference proteome</keyword>
<reference evidence="1 2" key="1">
    <citation type="journal article" date="2018" name="PLoS ONE">
        <title>The draft genome of Kipferlia bialata reveals reductive genome evolution in fornicate parasites.</title>
        <authorList>
            <person name="Tanifuji G."/>
            <person name="Takabayashi S."/>
            <person name="Kume K."/>
            <person name="Takagi M."/>
            <person name="Nakayama T."/>
            <person name="Kamikawa R."/>
            <person name="Inagaki Y."/>
            <person name="Hashimoto T."/>
        </authorList>
    </citation>
    <scope>NUCLEOTIDE SEQUENCE [LARGE SCALE GENOMIC DNA]</scope>
    <source>
        <strain evidence="1">NY0173</strain>
    </source>
</reference>
<sequence>MPTGTSLGVGMVVKAADVRAPSTKERAVGCCDGEILRADANEAGLQRTDWLSEWKCVGDVATVKRYTAQCKKLVEGDLILFDGMFASLARVLDAAPDFLREIEALTHSQATNTVEKVGHVTSLIDTIK</sequence>